<dbReference type="InterPro" id="IPR027417">
    <property type="entry name" value="P-loop_NTPase"/>
</dbReference>
<dbReference type="SUPFAM" id="SSF52540">
    <property type="entry name" value="P-loop containing nucleoside triphosphate hydrolases"/>
    <property type="match status" value="1"/>
</dbReference>
<gene>
    <name evidence="1" type="ORF">CO174_02030</name>
</gene>
<sequence length="62" mass="7003">VCPCGGEWYQRADDTPEAITRRLEIYENDTQPVIDIYGDLVHHVDGVGSIEEVTERLNEALT</sequence>
<proteinExistence type="predicted"/>
<dbReference type="AlphaFoldDB" id="A0A2M7XCS4"/>
<feature type="non-terminal residue" evidence="1">
    <location>
        <position position="1"/>
    </location>
</feature>
<evidence type="ECO:0000313" key="1">
    <source>
        <dbReference type="EMBL" id="PJA45663.1"/>
    </source>
</evidence>
<reference evidence="2" key="1">
    <citation type="submission" date="2017-09" db="EMBL/GenBank/DDBJ databases">
        <title>Depth-based differentiation of microbial function through sediment-hosted aquifers and enrichment of novel symbionts in the deep terrestrial subsurface.</title>
        <authorList>
            <person name="Probst A.J."/>
            <person name="Ladd B."/>
            <person name="Jarett J.K."/>
            <person name="Geller-Mcgrath D.E."/>
            <person name="Sieber C.M.K."/>
            <person name="Emerson J.B."/>
            <person name="Anantharaman K."/>
            <person name="Thomas B.C."/>
            <person name="Malmstrom R."/>
            <person name="Stieglmeier M."/>
            <person name="Klingl A."/>
            <person name="Woyke T."/>
            <person name="Ryan C.M."/>
            <person name="Banfield J.F."/>
        </authorList>
    </citation>
    <scope>NUCLEOTIDE SEQUENCE [LARGE SCALE GENOMIC DNA]</scope>
</reference>
<evidence type="ECO:0000313" key="2">
    <source>
        <dbReference type="Proteomes" id="UP000229385"/>
    </source>
</evidence>
<dbReference type="Gene3D" id="3.40.50.300">
    <property type="entry name" value="P-loop containing nucleotide triphosphate hydrolases"/>
    <property type="match status" value="1"/>
</dbReference>
<dbReference type="GO" id="GO:0016301">
    <property type="term" value="F:kinase activity"/>
    <property type="evidence" value="ECO:0007669"/>
    <property type="project" value="UniProtKB-KW"/>
</dbReference>
<dbReference type="EMBL" id="PFWU01000026">
    <property type="protein sequence ID" value="PJA45663.1"/>
    <property type="molecule type" value="Genomic_DNA"/>
</dbReference>
<dbReference type="Proteomes" id="UP000229385">
    <property type="component" value="Unassembled WGS sequence"/>
</dbReference>
<accession>A0A2M7XCS4</accession>
<organism evidence="1 2">
    <name type="scientific">Candidatus Uhrbacteria bacterium CG_4_9_14_3_um_filter_50_9</name>
    <dbReference type="NCBI Taxonomy" id="1975035"/>
    <lineage>
        <taxon>Bacteria</taxon>
        <taxon>Candidatus Uhriibacteriota</taxon>
    </lineage>
</organism>
<comment type="caution">
    <text evidence="1">The sequence shown here is derived from an EMBL/GenBank/DDBJ whole genome shotgun (WGS) entry which is preliminary data.</text>
</comment>
<keyword evidence="1" id="KW-0808">Transferase</keyword>
<protein>
    <submittedName>
        <fullName evidence="1">Adenylate kinase</fullName>
    </submittedName>
</protein>
<name>A0A2M7XCS4_9BACT</name>
<keyword evidence="1" id="KW-0418">Kinase</keyword>